<dbReference type="Proteomes" id="UP001202031">
    <property type="component" value="Unassembled WGS sequence"/>
</dbReference>
<proteinExistence type="predicted"/>
<evidence type="ECO:0008006" key="3">
    <source>
        <dbReference type="Google" id="ProtNLM"/>
    </source>
</evidence>
<dbReference type="InterPro" id="IPR053738">
    <property type="entry name" value="Lambda_capsid_assembly"/>
</dbReference>
<sequence length="322" mass="36112">MSTSATYAVNLPLTNYIVGWYGTQLHDPARFLAPGVKAPGLLTSYKRYLRQDAFAVSDTRRGMYEAPRTIDIQGEDLPVMLEEHTLKIGIDDRELLGAIDQEVYRNSLRQAKTRGLARRMLISHNKEVFDYANSIIPSITKVGDTNEANKWTNLDLPLADILKKMAKQFARNNGVYPNRILTTGDIWDLVEANKQIQYKMGEGSPKVLTQDKFLDFIGLKGDDIPPVKIMRSIASYNPGGVAGAEVDNVSIVGSNFYLFYADDDPSPFDITALKTLNIAGDDMYSTVETYRDDDISTEWLRIKGHHKVVFSAPSCMMRMQIA</sequence>
<organism evidence="1 2">
    <name type="scientific">Akkermansia massiliensis</name>
    <dbReference type="NCBI Taxonomy" id="2927224"/>
    <lineage>
        <taxon>Bacteria</taxon>
        <taxon>Pseudomonadati</taxon>
        <taxon>Verrucomicrobiota</taxon>
        <taxon>Verrucomicrobiia</taxon>
        <taxon>Verrucomicrobiales</taxon>
        <taxon>Akkermansiaceae</taxon>
        <taxon>Akkermansia</taxon>
    </lineage>
</organism>
<protein>
    <recommendedName>
        <fullName evidence="3">Phage major capsid protein E</fullName>
    </recommendedName>
</protein>
<comment type="caution">
    <text evidence="1">The sequence shown here is derived from an EMBL/GenBank/DDBJ whole genome shotgun (WGS) entry which is preliminary data.</text>
</comment>
<dbReference type="GeneID" id="84022851"/>
<name>A0ABT0R5X4_9BACT</name>
<dbReference type="EMBL" id="JAMGSI010000001">
    <property type="protein sequence ID" value="MCL6656327.1"/>
    <property type="molecule type" value="Genomic_DNA"/>
</dbReference>
<reference evidence="1 2" key="1">
    <citation type="submission" date="2022-03" db="EMBL/GenBank/DDBJ databases">
        <title>Taxonomic description of new species and reclassification of some bacterial strains.</title>
        <authorList>
            <person name="Ndongo S."/>
        </authorList>
    </citation>
    <scope>NUCLEOTIDE SEQUENCE [LARGE SCALE GENOMIC DNA]</scope>
    <source>
        <strain evidence="1 2">Marseille-P6666</strain>
    </source>
</reference>
<keyword evidence="2" id="KW-1185">Reference proteome</keyword>
<evidence type="ECO:0000313" key="1">
    <source>
        <dbReference type="EMBL" id="MCL6656327.1"/>
    </source>
</evidence>
<dbReference type="Gene3D" id="3.90.1690.10">
    <property type="entry name" value="phage-related protein like domain"/>
    <property type="match status" value="1"/>
</dbReference>
<evidence type="ECO:0000313" key="2">
    <source>
        <dbReference type="Proteomes" id="UP001202031"/>
    </source>
</evidence>
<gene>
    <name evidence="1" type="ORF">M8N44_03225</name>
</gene>
<accession>A0ABT0R5X4</accession>
<dbReference type="RefSeq" id="WP_102749335.1">
    <property type="nucleotide sequence ID" value="NZ_CP072027.1"/>
</dbReference>